<dbReference type="PRINTS" id="PR00705">
    <property type="entry name" value="PAPAIN"/>
</dbReference>
<dbReference type="InterPro" id="IPR038765">
    <property type="entry name" value="Papain-like_cys_pep_sf"/>
</dbReference>
<comment type="similarity">
    <text evidence="1">Belongs to the peptidase C1 family.</text>
</comment>
<dbReference type="InterPro" id="IPR013201">
    <property type="entry name" value="Prot_inhib_I29"/>
</dbReference>
<name>R4WCR3_RIPPE</name>
<keyword evidence="2" id="KW-0645">Protease</keyword>
<dbReference type="GO" id="GO:0006508">
    <property type="term" value="P:proteolysis"/>
    <property type="evidence" value="ECO:0007669"/>
    <property type="project" value="UniProtKB-KW"/>
</dbReference>
<dbReference type="InterPro" id="IPR000668">
    <property type="entry name" value="Peptidase_C1A_C"/>
</dbReference>
<evidence type="ECO:0000313" key="9">
    <source>
        <dbReference type="EMBL" id="BAN20308.1"/>
    </source>
</evidence>
<dbReference type="InterPro" id="IPR039417">
    <property type="entry name" value="Peptidase_C1A_papain-like"/>
</dbReference>
<protein>
    <submittedName>
        <fullName evidence="9">Cathepsin L</fullName>
    </submittedName>
</protein>
<dbReference type="InterPro" id="IPR025661">
    <property type="entry name" value="Pept_asp_AS"/>
</dbReference>
<dbReference type="Pfam" id="PF00112">
    <property type="entry name" value="Peptidase_C1"/>
    <property type="match status" value="1"/>
</dbReference>
<dbReference type="SMART" id="SM00848">
    <property type="entry name" value="Inhibitor_I29"/>
    <property type="match status" value="1"/>
</dbReference>
<dbReference type="Gene3D" id="3.90.70.10">
    <property type="entry name" value="Cysteine proteinases"/>
    <property type="match status" value="1"/>
</dbReference>
<keyword evidence="4" id="KW-0788">Thiol protease</keyword>
<proteinExistence type="evidence at transcript level"/>
<feature type="chain" id="PRO_5018706538" evidence="6">
    <location>
        <begin position="17"/>
        <end position="331"/>
    </location>
</feature>
<dbReference type="InterPro" id="IPR013128">
    <property type="entry name" value="Peptidase_C1A"/>
</dbReference>
<dbReference type="SUPFAM" id="SSF54001">
    <property type="entry name" value="Cysteine proteinases"/>
    <property type="match status" value="1"/>
</dbReference>
<keyword evidence="6" id="KW-0732">Signal</keyword>
<feature type="signal peptide" evidence="6">
    <location>
        <begin position="1"/>
        <end position="16"/>
    </location>
</feature>
<feature type="domain" description="Cathepsin propeptide inhibitor" evidence="8">
    <location>
        <begin position="23"/>
        <end position="83"/>
    </location>
</feature>
<dbReference type="PANTHER" id="PTHR12411">
    <property type="entry name" value="CYSTEINE PROTEASE FAMILY C1-RELATED"/>
    <property type="match status" value="1"/>
</dbReference>
<dbReference type="PROSITE" id="PS00640">
    <property type="entry name" value="THIOL_PROTEASE_ASN"/>
    <property type="match status" value="1"/>
</dbReference>
<dbReference type="FunFam" id="3.90.70.10:FF:000006">
    <property type="entry name" value="Cathepsin S"/>
    <property type="match status" value="1"/>
</dbReference>
<reference evidence="9" key="1">
    <citation type="journal article" date="2013" name="PLoS ONE">
        <title>Gene expression in gut symbiotic organ of stinkbug affected by extracellular bacterial symbiont.</title>
        <authorList>
            <person name="Futahashi R."/>
            <person name="Tanaka K."/>
            <person name="Tanahashi M."/>
            <person name="Nikoh N."/>
            <person name="Kikuchi Y."/>
            <person name="Lee B.L."/>
            <person name="Fukatsu T."/>
        </authorList>
    </citation>
    <scope>NUCLEOTIDE SEQUENCE</scope>
    <source>
        <tissue evidence="9">Midgut</tissue>
    </source>
</reference>
<evidence type="ECO:0000256" key="3">
    <source>
        <dbReference type="ARBA" id="ARBA00022801"/>
    </source>
</evidence>
<evidence type="ECO:0000256" key="6">
    <source>
        <dbReference type="SAM" id="SignalP"/>
    </source>
</evidence>
<accession>R4WCR3</accession>
<dbReference type="GO" id="GO:0008234">
    <property type="term" value="F:cysteine-type peptidase activity"/>
    <property type="evidence" value="ECO:0007669"/>
    <property type="project" value="UniProtKB-KW"/>
</dbReference>
<dbReference type="AlphaFoldDB" id="R4WCR3"/>
<evidence type="ECO:0000259" key="7">
    <source>
        <dbReference type="SMART" id="SM00645"/>
    </source>
</evidence>
<dbReference type="EMBL" id="AK417093">
    <property type="protein sequence ID" value="BAN20308.1"/>
    <property type="molecule type" value="mRNA"/>
</dbReference>
<evidence type="ECO:0000256" key="5">
    <source>
        <dbReference type="SAM" id="MobiDB-lite"/>
    </source>
</evidence>
<feature type="domain" description="Peptidase C1A papain C-terminal" evidence="7">
    <location>
        <begin position="114"/>
        <end position="330"/>
    </location>
</feature>
<evidence type="ECO:0000256" key="1">
    <source>
        <dbReference type="ARBA" id="ARBA00008455"/>
    </source>
</evidence>
<dbReference type="Pfam" id="PF08246">
    <property type="entry name" value="Inhibitor_I29"/>
    <property type="match status" value="1"/>
</dbReference>
<keyword evidence="3" id="KW-0378">Hydrolase</keyword>
<feature type="region of interest" description="Disordered" evidence="5">
    <location>
        <begin position="91"/>
        <end position="111"/>
    </location>
</feature>
<evidence type="ECO:0000259" key="8">
    <source>
        <dbReference type="SMART" id="SM00848"/>
    </source>
</evidence>
<sequence length="331" mass="37574">MKIILLVSTILVIVHCNPLTEEWLSFKAKYGKNYEDPNEDQRRMEIFSKTMEYINNHNQKYLDDRVSFTMGINEFADLTDEEFEKFYLGKAQNSSNSDEEDIGTHNPPESLDGLPDSVDWRSEGCVTPVKYQGQCGSYWTFSTIGAVEGQNYRKTGRLVSLSEQNLLDCSSNIWYGNNGCNGGYMFRSYKYIKKNGIDTEESYPYDGKVIKCRFNNETIGANITGYIRVKKDSQYALQDAVANVGPVAVGLEVYKSFRYYNGGVYYDAQCGTSLQNHAALVVGYGTEEDGKDYWLVKNSWGTHWGLDGYIKMIRNFPTSCGILVDATYPTM</sequence>
<dbReference type="SMART" id="SM00645">
    <property type="entry name" value="Pept_C1"/>
    <property type="match status" value="1"/>
</dbReference>
<evidence type="ECO:0000256" key="2">
    <source>
        <dbReference type="ARBA" id="ARBA00022670"/>
    </source>
</evidence>
<dbReference type="CDD" id="cd02248">
    <property type="entry name" value="Peptidase_C1A"/>
    <property type="match status" value="1"/>
</dbReference>
<evidence type="ECO:0000256" key="4">
    <source>
        <dbReference type="ARBA" id="ARBA00022807"/>
    </source>
</evidence>
<organism evidence="9">
    <name type="scientific">Riptortus pedestris</name>
    <name type="common">Bean bug</name>
    <dbReference type="NCBI Taxonomy" id="329032"/>
    <lineage>
        <taxon>Eukaryota</taxon>
        <taxon>Metazoa</taxon>
        <taxon>Ecdysozoa</taxon>
        <taxon>Arthropoda</taxon>
        <taxon>Hexapoda</taxon>
        <taxon>Insecta</taxon>
        <taxon>Pterygota</taxon>
        <taxon>Neoptera</taxon>
        <taxon>Paraneoptera</taxon>
        <taxon>Hemiptera</taxon>
        <taxon>Heteroptera</taxon>
        <taxon>Panheteroptera</taxon>
        <taxon>Pentatomomorpha</taxon>
        <taxon>Coreoidea</taxon>
        <taxon>Alydidae</taxon>
        <taxon>Riptortus</taxon>
    </lineage>
</organism>